<evidence type="ECO:0000256" key="2">
    <source>
        <dbReference type="ARBA" id="ARBA00023239"/>
    </source>
</evidence>
<protein>
    <submittedName>
        <fullName evidence="4">Short chain enoyl-CoA hydratase</fullName>
    </submittedName>
</protein>
<comment type="similarity">
    <text evidence="1 3">Belongs to the enoyl-CoA hydratase/isomerase family.</text>
</comment>
<dbReference type="GO" id="GO:0006635">
    <property type="term" value="P:fatty acid beta-oxidation"/>
    <property type="evidence" value="ECO:0007669"/>
    <property type="project" value="TreeGrafter"/>
</dbReference>
<dbReference type="SUPFAM" id="SSF52096">
    <property type="entry name" value="ClpP/crotonase"/>
    <property type="match status" value="1"/>
</dbReference>
<evidence type="ECO:0000256" key="3">
    <source>
        <dbReference type="RuleBase" id="RU003707"/>
    </source>
</evidence>
<dbReference type="InterPro" id="IPR029045">
    <property type="entry name" value="ClpP/crotonase-like_dom_sf"/>
</dbReference>
<dbReference type="FunFam" id="3.90.226.10:FF:000009">
    <property type="entry name" value="Carnitinyl-CoA dehydratase"/>
    <property type="match status" value="1"/>
</dbReference>
<dbReference type="InterPro" id="IPR001753">
    <property type="entry name" value="Enoyl-CoA_hydra/iso"/>
</dbReference>
<dbReference type="AlphaFoldDB" id="A0A369C938"/>
<comment type="caution">
    <text evidence="4">The sequence shown here is derived from an EMBL/GenBank/DDBJ whole genome shotgun (WGS) entry which is preliminary data.</text>
</comment>
<accession>A0A369C938</accession>
<reference evidence="4 5" key="1">
    <citation type="submission" date="2018-07" db="EMBL/GenBank/DDBJ databases">
        <title>Genomic Encyclopedia of Type Strains, Phase IV (KMG-IV): sequencing the most valuable type-strain genomes for metagenomic binning, comparative biology and taxonomic classification.</title>
        <authorList>
            <person name="Goeker M."/>
        </authorList>
    </citation>
    <scope>NUCLEOTIDE SEQUENCE [LARGE SCALE GENOMIC DNA]</scope>
    <source>
        <strain evidence="4 5">DSM 26407</strain>
    </source>
</reference>
<dbReference type="FunFam" id="1.10.12.10:FF:000001">
    <property type="entry name" value="Probable enoyl-CoA hydratase, mitochondrial"/>
    <property type="match status" value="1"/>
</dbReference>
<dbReference type="Gene3D" id="1.10.12.10">
    <property type="entry name" value="Lyase 2-enoyl-coa Hydratase, Chain A, domain 2"/>
    <property type="match status" value="1"/>
</dbReference>
<dbReference type="PROSITE" id="PS00166">
    <property type="entry name" value="ENOYL_COA_HYDRATASE"/>
    <property type="match status" value="1"/>
</dbReference>
<dbReference type="CDD" id="cd06558">
    <property type="entry name" value="crotonase-like"/>
    <property type="match status" value="1"/>
</dbReference>
<dbReference type="Gene3D" id="3.90.226.10">
    <property type="entry name" value="2-enoyl-CoA Hydratase, Chain A, domain 1"/>
    <property type="match status" value="1"/>
</dbReference>
<evidence type="ECO:0000313" key="5">
    <source>
        <dbReference type="Proteomes" id="UP000252707"/>
    </source>
</evidence>
<evidence type="ECO:0000313" key="4">
    <source>
        <dbReference type="EMBL" id="RCX30243.1"/>
    </source>
</evidence>
<dbReference type="RefSeq" id="WP_114279853.1">
    <property type="nucleotide sequence ID" value="NZ_QPJY01000005.1"/>
</dbReference>
<dbReference type="GO" id="GO:0016836">
    <property type="term" value="F:hydro-lyase activity"/>
    <property type="evidence" value="ECO:0007669"/>
    <property type="project" value="UniProtKB-ARBA"/>
</dbReference>
<dbReference type="Proteomes" id="UP000252707">
    <property type="component" value="Unassembled WGS sequence"/>
</dbReference>
<proteinExistence type="inferred from homology"/>
<dbReference type="InterPro" id="IPR014748">
    <property type="entry name" value="Enoyl-CoA_hydra_C"/>
</dbReference>
<dbReference type="PANTHER" id="PTHR11941">
    <property type="entry name" value="ENOYL-COA HYDRATASE-RELATED"/>
    <property type="match status" value="1"/>
</dbReference>
<keyword evidence="2" id="KW-0456">Lyase</keyword>
<dbReference type="OrthoDB" id="9807606at2"/>
<keyword evidence="5" id="KW-1185">Reference proteome</keyword>
<sequence>MSDEGENRFEDIHVGPPEAGVLEVTLARPEVRNALRTRTLAELAAVLEAAAADDAVRVVLIGGDERAFAAGADVREMAALDAVGALLDERPRHWKAIREFPKPLVAAVRGYALGGGCELMMHADIVVAGAGARLGQPEINLGVIPGAGGTQRLTRAVGKALAMKLVLGGEMLGAAEAQAAGLVSEVVADAEVPERARALARKVAEKSPLALRLAKEAVLAAWETPLSTGLDLERRAFCLLAASDDRREGIAAFLEKRAPAFSGR</sequence>
<name>A0A369C938_9GAMM</name>
<dbReference type="InterPro" id="IPR018376">
    <property type="entry name" value="Enoyl-CoA_hyd/isom_CS"/>
</dbReference>
<gene>
    <name evidence="4" type="ORF">DFQ59_10575</name>
</gene>
<evidence type="ECO:0000256" key="1">
    <source>
        <dbReference type="ARBA" id="ARBA00005254"/>
    </source>
</evidence>
<organism evidence="4 5">
    <name type="scientific">Thioalbus denitrificans</name>
    <dbReference type="NCBI Taxonomy" id="547122"/>
    <lineage>
        <taxon>Bacteria</taxon>
        <taxon>Pseudomonadati</taxon>
        <taxon>Pseudomonadota</taxon>
        <taxon>Gammaproteobacteria</taxon>
        <taxon>Chromatiales</taxon>
        <taxon>Ectothiorhodospiraceae</taxon>
        <taxon>Thioalbus</taxon>
    </lineage>
</organism>
<dbReference type="Pfam" id="PF00378">
    <property type="entry name" value="ECH_1"/>
    <property type="match status" value="1"/>
</dbReference>
<dbReference type="EMBL" id="QPJY01000005">
    <property type="protein sequence ID" value="RCX30243.1"/>
    <property type="molecule type" value="Genomic_DNA"/>
</dbReference>
<dbReference type="PANTHER" id="PTHR11941:SF54">
    <property type="entry name" value="ENOYL-COA HYDRATASE, MITOCHONDRIAL"/>
    <property type="match status" value="1"/>
</dbReference>